<protein>
    <submittedName>
        <fullName evidence="2">Uncharacterized protein</fullName>
    </submittedName>
</protein>
<dbReference type="EMBL" id="CP064981">
    <property type="protein sequence ID" value="QQR92212.1"/>
    <property type="molecule type" value="Genomic_DNA"/>
</dbReference>
<feature type="transmembrane region" description="Helical" evidence="1">
    <location>
        <begin position="1479"/>
        <end position="1498"/>
    </location>
</feature>
<accession>A0A7T9I207</accession>
<organism evidence="2">
    <name type="scientific">Candidatus Iainarchaeum sp</name>
    <dbReference type="NCBI Taxonomy" id="3101447"/>
    <lineage>
        <taxon>Archaea</taxon>
        <taxon>Candidatus Iainarchaeota</taxon>
        <taxon>Candidatus Iainarchaeia</taxon>
        <taxon>Candidatus Iainarchaeales</taxon>
        <taxon>Candidatus Iainarchaeaceae</taxon>
        <taxon>Candidatus Iainarchaeum</taxon>
    </lineage>
</organism>
<evidence type="ECO:0000313" key="2">
    <source>
        <dbReference type="EMBL" id="QQR92212.1"/>
    </source>
</evidence>
<keyword evidence="1" id="KW-0472">Membrane</keyword>
<proteinExistence type="predicted"/>
<evidence type="ECO:0000256" key="1">
    <source>
        <dbReference type="SAM" id="Phobius"/>
    </source>
</evidence>
<keyword evidence="1" id="KW-0812">Transmembrane</keyword>
<gene>
    <name evidence="2" type="ORF">IPJ89_03555</name>
</gene>
<sequence length="1506" mass="164354">MHPRTISIFFLALLLLTPISSAVAYATPEESVSVDATEKNDLPFAPAPTPAPAAVNPPTQDIIISFQALPSGGSVCRLSTLSPIEVQRFKDGILTPGIIGDEIGSGTNPNKERNKVSDENRIIIPDEEDGSEVGFQREVPTEILSSNEISPILNKHARGSFSFGVVLDDTLRTARRIPDKPNEGWGEAGKLKFRNSSEGFEGVVTNLYSTVVASARDPSSSLTEDEKAYLLAEAETNQLLETEDANVFEAQGLKRVPQNVKLLNHINVDNTFQASMITNCADGKCVLSLYSLFDKYFNAWFSGDLVVSTFGPTLFGQFKKMLKLGKRNNLIPANLADFSAFNPKVSLSKATTTVPSKNFARFSGKSTIAGEVVMRNYKKALQRDVDAGGVFKELFGDKKIFSTGSTAGVEDALFSPTGALGQIKDLETRQKLFSYWGKTKEYSDIYNAYYSQIKTLRGTEKARGLLKLCKDLDDSFNLDCPGVLQKEISQTGFQSLWVKTDAGKFEVLGTTDSKFFTELTENLADQGNFSGVKRLEKLGEDIKIYKLDPSGVEQFVDSTKLTGNLYPPEAYVRLSTFEILPANASSLPLIQADIASGGNPKVIIGGLQDGGVLSPDDFSKRILTGDVFEGKIKNFPINVDSVYDTMVARDWGKGSYTNLLSKQLQQQENIFKNYINILNKDVANSGIGLTAKMYLYWYTTRGGPLGDKFSVYRLPKEFTRAQFIPGEGEFYEDAYVDFFVNEGADDGDLFIKVINELPISYLLSGVSQVHPAVQNFWENTVQHKGRDHPDNVALFMFGSDSCPGCSVGINTIDGDRFTTSYFSPNNYSGYFIEHATRKESIEQGQYLQLFAHRTNIKGQAQGEPLDEINLVKARAEGKTCSQVIKEVPIYGWAAKVIDPRAVGGLIGATENVAYHFLGLGGTFVTVFNQFVAAPVMNECVDDEEGYYASFFVPKTGEEDKPSKSDDLKKAASENVLDGIRSFADSVQAENKSPSFTEKALNEAAGKVKEFVDQQQKNNIAEAQFKITGSSQGNMRSDKPIYFWFEGGSLLETSKYSTKGKTVVSDENGNTVVLDNERGTLTANGQPIIDEASADNVRLSATNLAIPALEIPQRLGAFTFGNDGNALLMNINIRGEALVLDPELLNCIQQAVLDQSGVPLNSNNISEAFGKTNTVVTDAYPSISIDTVRTRIVMEGITSQTASSPSASVQIYGDRHVIVAGTPNPEGGNLNSVLLDYGSLVYKPESNELLIWLRSNAQAVVSDKDVKTIQGNLTEVKNPITSCDEPAIDLRVNTDPNSPLQKLKGDNLTAGLAKNGPFQVFDTDTKTIILYSKLVDGECKPYLKVINKATGEVYEQEIKEIKQNEDGTIQITTADGKTNTLKLSAENGKPVLTYNGQSELLRSASGQGGSFYYDPNKGLYFAENAQFVPLADDFKNRGLSFQANPDGTVSGKASDNIFNINTGQQGSNDLFNIPSLPESLAGMGVVLIVLLSVITAIYLDTRSRKNQ</sequence>
<name>A0A7T9I207_9ARCH</name>
<reference evidence="2" key="1">
    <citation type="submission" date="2020-11" db="EMBL/GenBank/DDBJ databases">
        <title>Connecting structure to function with the recovery of over 1000 high-quality activated sludge metagenome-assembled genomes encoding full-length rRNA genes using long-read sequencing.</title>
        <authorList>
            <person name="Singleton C.M."/>
            <person name="Petriglieri F."/>
            <person name="Kristensen J.M."/>
            <person name="Kirkegaard R.H."/>
            <person name="Michaelsen T.Y."/>
            <person name="Andersen M.H."/>
            <person name="Karst S.M."/>
            <person name="Dueholm M.S."/>
            <person name="Nielsen P.H."/>
            <person name="Albertsen M."/>
        </authorList>
    </citation>
    <scope>NUCLEOTIDE SEQUENCE</scope>
    <source>
        <strain evidence="2">Fred_18-Q3-R57-64_BAT3C.431</strain>
    </source>
</reference>
<dbReference type="Proteomes" id="UP000596004">
    <property type="component" value="Chromosome"/>
</dbReference>
<keyword evidence="1" id="KW-1133">Transmembrane helix</keyword>